<protein>
    <recommendedName>
        <fullName evidence="1">Peptidase S11 D-alanyl-D-alanine carboxypeptidase A N-terminal domain-containing protein</fullName>
    </recommendedName>
</protein>
<evidence type="ECO:0000313" key="2">
    <source>
        <dbReference type="EMBL" id="BDZ46463.1"/>
    </source>
</evidence>
<name>A0ABM8GDU8_9MICO</name>
<feature type="domain" description="Peptidase S11 D-alanyl-D-alanine carboxypeptidase A N-terminal" evidence="1">
    <location>
        <begin position="19"/>
        <end position="204"/>
    </location>
</feature>
<proteinExistence type="predicted"/>
<dbReference type="RefSeq" id="WP_286276521.1">
    <property type="nucleotide sequence ID" value="NZ_AP027731.1"/>
</dbReference>
<dbReference type="EMBL" id="AP027731">
    <property type="protein sequence ID" value="BDZ46463.1"/>
    <property type="molecule type" value="Genomic_DNA"/>
</dbReference>
<gene>
    <name evidence="2" type="ORF">GCM10025866_23720</name>
</gene>
<evidence type="ECO:0000313" key="3">
    <source>
        <dbReference type="Proteomes" id="UP001321498"/>
    </source>
</evidence>
<sequence length="354" mass="37159">MGSAGVALGADEEPLGATSAVPIAATAKILTALLVLDEHPLEAGRSGPAVPVTAQDFAAYQRYSAEGTRSVRVVAGDTWTEREALQAMLLASSNNHAEMLARWAYGSLDGYLAAAEAWLTEHGMTTVHVVDPTGLSPESVGSGADLARLSALALADPFLSETLSLDLVTTTRGATFQNDIRYRTTDGIISVSRSYTDEAGVCLLFAVPVEVGDETIRVYGSFLGEPSYDDLDTDLDAFLASVPASITAHVLVEPGAPVARYETAWGATANAVVRDELRGTDWGGRSAPVAAKTREVTTAGRGTRVGTATIETREGAQTSAVVLDHALADPGPLWRLFTPSVVVPRFVDWVTGKS</sequence>
<dbReference type="Proteomes" id="UP001321498">
    <property type="component" value="Chromosome"/>
</dbReference>
<dbReference type="SUPFAM" id="SSF56601">
    <property type="entry name" value="beta-lactamase/transpeptidase-like"/>
    <property type="match status" value="1"/>
</dbReference>
<evidence type="ECO:0000259" key="1">
    <source>
        <dbReference type="Pfam" id="PF00768"/>
    </source>
</evidence>
<dbReference type="Gene3D" id="3.40.710.10">
    <property type="entry name" value="DD-peptidase/beta-lactamase superfamily"/>
    <property type="match status" value="1"/>
</dbReference>
<keyword evidence="3" id="KW-1185">Reference proteome</keyword>
<organism evidence="2 3">
    <name type="scientific">Naasia aerilata</name>
    <dbReference type="NCBI Taxonomy" id="1162966"/>
    <lineage>
        <taxon>Bacteria</taxon>
        <taxon>Bacillati</taxon>
        <taxon>Actinomycetota</taxon>
        <taxon>Actinomycetes</taxon>
        <taxon>Micrococcales</taxon>
        <taxon>Microbacteriaceae</taxon>
        <taxon>Naasia</taxon>
    </lineage>
</organism>
<dbReference type="InterPro" id="IPR001967">
    <property type="entry name" value="Peptidase_S11_N"/>
</dbReference>
<reference evidence="3" key="1">
    <citation type="journal article" date="2019" name="Int. J. Syst. Evol. Microbiol.">
        <title>The Global Catalogue of Microorganisms (GCM) 10K type strain sequencing project: providing services to taxonomists for standard genome sequencing and annotation.</title>
        <authorList>
            <consortium name="The Broad Institute Genomics Platform"/>
            <consortium name="The Broad Institute Genome Sequencing Center for Infectious Disease"/>
            <person name="Wu L."/>
            <person name="Ma J."/>
        </authorList>
    </citation>
    <scope>NUCLEOTIDE SEQUENCE [LARGE SCALE GENOMIC DNA]</scope>
    <source>
        <strain evidence="3">NBRC 108725</strain>
    </source>
</reference>
<dbReference type="InterPro" id="IPR012338">
    <property type="entry name" value="Beta-lactam/transpept-like"/>
</dbReference>
<dbReference type="Pfam" id="PF00768">
    <property type="entry name" value="Peptidase_S11"/>
    <property type="match status" value="1"/>
</dbReference>
<accession>A0ABM8GDU8</accession>